<dbReference type="EMBL" id="BOPO01000151">
    <property type="protein sequence ID" value="GIL32032.1"/>
    <property type="molecule type" value="Genomic_DNA"/>
</dbReference>
<sequence length="228" mass="24361">MMGPSVSDRVRYARQRRPSPVAGPWCFDCRDEPNTGLVCFPDFHQRLPGHVTAALAAGRSVGVAIGDVDGLTEYVEHANQIGSWGHQAGNELMRRAGQLAREWFSDQITDGCLSTFGGDEIVLVAETPDADTFAEHADQLRALLCTQVDCTVSFAVGILDPDAFGAWLCATLLGSIDRALFTAKAARHNGLPAGFLARTPINLAEPGRSGISQAQLSSQNLDAVPELS</sequence>
<feature type="domain" description="GGDEF" evidence="1">
    <location>
        <begin position="59"/>
        <end position="196"/>
    </location>
</feature>
<dbReference type="PROSITE" id="PS50887">
    <property type="entry name" value="GGDEF"/>
    <property type="match status" value="1"/>
</dbReference>
<reference evidence="3" key="1">
    <citation type="journal article" date="2021" name="Int. J. Syst. Evol. Microbiol.">
        <title>Actinocatenispora comari sp. nov., an endophytic actinomycete isolated from aerial parts of Comarum salesowianum.</title>
        <authorList>
            <person name="Oyunbileg N."/>
            <person name="Iizaka Y."/>
            <person name="Hamada M."/>
            <person name="Davaapurev B.O."/>
            <person name="Fukumoto A."/>
            <person name="Tsetseg B."/>
            <person name="Kato F."/>
            <person name="Tamura T."/>
            <person name="Batkhuu J."/>
            <person name="Anzai Y."/>
        </authorList>
    </citation>
    <scope>NUCLEOTIDE SEQUENCE [LARGE SCALE GENOMIC DNA]</scope>
    <source>
        <strain evidence="3">NUM-2625</strain>
    </source>
</reference>
<protein>
    <recommendedName>
        <fullName evidence="1">GGDEF domain-containing protein</fullName>
    </recommendedName>
</protein>
<dbReference type="InterPro" id="IPR029787">
    <property type="entry name" value="Nucleotide_cyclase"/>
</dbReference>
<evidence type="ECO:0000313" key="2">
    <source>
        <dbReference type="EMBL" id="GIL32032.1"/>
    </source>
</evidence>
<dbReference type="Proteomes" id="UP000614996">
    <property type="component" value="Unassembled WGS sequence"/>
</dbReference>
<accession>A0A8J4EP10</accession>
<name>A0A8J4EP10_9ACTN</name>
<dbReference type="InterPro" id="IPR000160">
    <property type="entry name" value="GGDEF_dom"/>
</dbReference>
<evidence type="ECO:0000313" key="3">
    <source>
        <dbReference type="Proteomes" id="UP000614996"/>
    </source>
</evidence>
<dbReference type="SUPFAM" id="SSF55073">
    <property type="entry name" value="Nucleotide cyclase"/>
    <property type="match status" value="1"/>
</dbReference>
<dbReference type="Pfam" id="PF00990">
    <property type="entry name" value="GGDEF"/>
    <property type="match status" value="1"/>
</dbReference>
<organism evidence="2 3">
    <name type="scientific">Actinocatenispora comari</name>
    <dbReference type="NCBI Taxonomy" id="2807577"/>
    <lineage>
        <taxon>Bacteria</taxon>
        <taxon>Bacillati</taxon>
        <taxon>Actinomycetota</taxon>
        <taxon>Actinomycetes</taxon>
        <taxon>Micromonosporales</taxon>
        <taxon>Micromonosporaceae</taxon>
        <taxon>Actinocatenispora</taxon>
    </lineage>
</organism>
<keyword evidence="3" id="KW-1185">Reference proteome</keyword>
<dbReference type="Gene3D" id="3.30.70.270">
    <property type="match status" value="1"/>
</dbReference>
<comment type="caution">
    <text evidence="2">The sequence shown here is derived from an EMBL/GenBank/DDBJ whole genome shotgun (WGS) entry which is preliminary data.</text>
</comment>
<evidence type="ECO:0000259" key="1">
    <source>
        <dbReference type="PROSITE" id="PS50887"/>
    </source>
</evidence>
<dbReference type="AlphaFoldDB" id="A0A8J4EP10"/>
<dbReference type="InterPro" id="IPR043128">
    <property type="entry name" value="Rev_trsase/Diguanyl_cyclase"/>
</dbReference>
<dbReference type="RefSeq" id="WP_207129564.1">
    <property type="nucleotide sequence ID" value="NZ_BOPO01000151.1"/>
</dbReference>
<gene>
    <name evidence="2" type="ORF">NUM_72860</name>
</gene>
<proteinExistence type="predicted"/>
<dbReference type="SMART" id="SM00267">
    <property type="entry name" value="GGDEF"/>
    <property type="match status" value="1"/>
</dbReference>